<dbReference type="Pfam" id="PF22422">
    <property type="entry name" value="MGH1-like_GH"/>
    <property type="match status" value="1"/>
</dbReference>
<reference evidence="2 3" key="1">
    <citation type="journal article" date="2021" name="MBio">
        <title>Poor Competitiveness of Bradyrhizobium in Pigeon Pea Root Colonization in Indian Soils.</title>
        <authorList>
            <person name="Chalasani D."/>
            <person name="Basu A."/>
            <person name="Pullabhotla S.V.S.R.N."/>
            <person name="Jorrin B."/>
            <person name="Neal A.L."/>
            <person name="Poole P.S."/>
            <person name="Podile A.R."/>
            <person name="Tkacz A."/>
        </authorList>
    </citation>
    <scope>NUCLEOTIDE SEQUENCE [LARGE SCALE GENOMIC DNA]</scope>
    <source>
        <strain evidence="2 3">HU14</strain>
    </source>
</reference>
<dbReference type="Gene3D" id="1.50.10.10">
    <property type="match status" value="1"/>
</dbReference>
<comment type="caution">
    <text evidence="2">The sequence shown here is derived from an EMBL/GenBank/DDBJ whole genome shotgun (WGS) entry which is preliminary data.</text>
</comment>
<keyword evidence="3" id="KW-1185">Reference proteome</keyword>
<dbReference type="EMBL" id="JAEUAW010000008">
    <property type="protein sequence ID" value="MBW9094373.1"/>
    <property type="molecule type" value="Genomic_DNA"/>
</dbReference>
<dbReference type="Proteomes" id="UP001196843">
    <property type="component" value="Unassembled WGS sequence"/>
</dbReference>
<evidence type="ECO:0000259" key="1">
    <source>
        <dbReference type="Pfam" id="PF22422"/>
    </source>
</evidence>
<dbReference type="InterPro" id="IPR012341">
    <property type="entry name" value="6hp_glycosidase-like_sf"/>
</dbReference>
<organism evidence="2 3">
    <name type="scientific">Microbacterium jejuense</name>
    <dbReference type="NCBI Taxonomy" id="1263637"/>
    <lineage>
        <taxon>Bacteria</taxon>
        <taxon>Bacillati</taxon>
        <taxon>Actinomycetota</taxon>
        <taxon>Actinomycetes</taxon>
        <taxon>Micrococcales</taxon>
        <taxon>Microbacteriaceae</taxon>
        <taxon>Microbacterium</taxon>
    </lineage>
</organism>
<feature type="domain" description="Mannosylglycerate hydrolase MGH1-like glycoside hydrolase" evidence="1">
    <location>
        <begin position="105"/>
        <end position="407"/>
    </location>
</feature>
<dbReference type="RefSeq" id="WP_220301086.1">
    <property type="nucleotide sequence ID" value="NZ_JAEUAW010000008.1"/>
</dbReference>
<gene>
    <name evidence="2" type="ORF">JNB62_11825</name>
</gene>
<dbReference type="SUPFAM" id="SSF48208">
    <property type="entry name" value="Six-hairpin glycosidases"/>
    <property type="match status" value="1"/>
</dbReference>
<protein>
    <recommendedName>
        <fullName evidence="1">Mannosylglycerate hydrolase MGH1-like glycoside hydrolase domain-containing protein</fullName>
    </recommendedName>
</protein>
<evidence type="ECO:0000313" key="2">
    <source>
        <dbReference type="EMBL" id="MBW9094373.1"/>
    </source>
</evidence>
<sequence>MMPAIDDALERLRDGDTTARAGIPESHPLHDGLRRAAVAFAAVGGRLEERWHRALTELAGCIRPLSGADALFEGGAYPGAWLESTATVSAGILDRFAPEVTRATHLLFAELARDDGLLPYKVTADGPAFTQIQMVTPLAREVWHHYLRSEPTAAARQYLRRMYDAMVRNDAWLAAHRDTRGTGAVEAFCTFDTGHDMSPRFWHVPDRCFRGDPTRFDPDVPTLPYIAPDLTANVACQREHLALIAAELGEEGAPWRARATASTRALLDQCWDETDGMFYDRARDGHLRVASDVLLRVLACGVGDDESFGRALEQHLMSTRRLLSHAGFTSIAMDDPRFDDDHTRNSWAGPVNYLTLVRAPQAFEQHGRHAELSLVRRSLLGAVAGHDRFPQCLDPWTGDAGYTDGYSPAMLWLLDALETDCGVLPRPDGEVWLTGMPPTRLDHGQSAAATAAARTVAGVRYELAADDERVEVHRDGMLWLRFPRGWRVVLDRGGRVAGVVGMSPSAVSGELRVDAAPPVALTLGPNDHATVADGHATALHRRGFTPPRF</sequence>
<proteinExistence type="predicted"/>
<dbReference type="InterPro" id="IPR008928">
    <property type="entry name" value="6-hairpin_glycosidase_sf"/>
</dbReference>
<name>A0ABS7HR49_9MICO</name>
<dbReference type="InterPro" id="IPR054491">
    <property type="entry name" value="MGH1-like_GH"/>
</dbReference>
<evidence type="ECO:0000313" key="3">
    <source>
        <dbReference type="Proteomes" id="UP001196843"/>
    </source>
</evidence>
<accession>A0ABS7HR49</accession>